<sequence length="53" mass="5508">MNKQELTDAVEADTGLSKTAAGESIQAVLGVITRVVSDGGSVQLETKLTTVFQ</sequence>
<dbReference type="InterPro" id="IPR000119">
    <property type="entry name" value="Hist_DNA-bd"/>
</dbReference>
<evidence type="ECO:0000256" key="1">
    <source>
        <dbReference type="ARBA" id="ARBA00010529"/>
    </source>
</evidence>
<keyword evidence="2 3" id="KW-0238">DNA-binding</keyword>
<comment type="similarity">
    <text evidence="1">Belongs to the bacterial histone-like protein family.</text>
</comment>
<dbReference type="AlphaFoldDB" id="A0A8A8DE98"/>
<dbReference type="GO" id="GO:0003677">
    <property type="term" value="F:DNA binding"/>
    <property type="evidence" value="ECO:0007669"/>
    <property type="project" value="UniProtKB-KW"/>
</dbReference>
<evidence type="ECO:0000256" key="2">
    <source>
        <dbReference type="ARBA" id="ARBA00023125"/>
    </source>
</evidence>
<reference evidence="3" key="2">
    <citation type="submission" date="2021-03" db="EMBL/GenBank/DDBJ databases">
        <title>Complete genome sequence of Burkholderia seminalis 869T2.</title>
        <authorList>
            <person name="Hung S.-H."/>
            <person name="Huang C.-T."/>
            <person name="Huang C.-C."/>
            <person name="Kuo C.-H."/>
        </authorList>
    </citation>
    <scope>NUCLEOTIDE SEQUENCE</scope>
    <source>
        <strain evidence="3">869T2</strain>
    </source>
</reference>
<name>A0A8A8DE98_9BURK</name>
<reference evidence="3" key="1">
    <citation type="submission" date="2014-04" db="EMBL/GenBank/DDBJ databases">
        <authorList>
            <person name="Ho Y.-N."/>
            <person name="Huang C.-C."/>
        </authorList>
    </citation>
    <scope>NUCLEOTIDE SEQUENCE</scope>
    <source>
        <strain evidence="3">869T2</strain>
    </source>
</reference>
<dbReference type="Pfam" id="PF00216">
    <property type="entry name" value="Bac_DNA_binding"/>
    <property type="match status" value="1"/>
</dbReference>
<keyword evidence="4" id="KW-1185">Reference proteome</keyword>
<dbReference type="GO" id="GO:0030527">
    <property type="term" value="F:structural constituent of chromatin"/>
    <property type="evidence" value="ECO:0007669"/>
    <property type="project" value="InterPro"/>
</dbReference>
<dbReference type="Gene3D" id="4.10.520.10">
    <property type="entry name" value="IHF-like DNA-binding proteins"/>
    <property type="match status" value="1"/>
</dbReference>
<accession>A0A8A8DE98</accession>
<proteinExistence type="inferred from homology"/>
<evidence type="ECO:0000313" key="3">
    <source>
        <dbReference type="EMBL" id="QTO23443.1"/>
    </source>
</evidence>
<protein>
    <submittedName>
        <fullName evidence="3">HU family DNA-binding protein</fullName>
    </submittedName>
</protein>
<gene>
    <name evidence="3" type="ORF">DT99_036010</name>
</gene>
<evidence type="ECO:0000313" key="4">
    <source>
        <dbReference type="Proteomes" id="UP000027834"/>
    </source>
</evidence>
<dbReference type="InterPro" id="IPR010992">
    <property type="entry name" value="IHF-like_DNA-bd_dom_sf"/>
</dbReference>
<dbReference type="Proteomes" id="UP000027834">
    <property type="component" value="Chromosome 3"/>
</dbReference>
<organism evidence="3 4">
    <name type="scientific">Burkholderia seminalis</name>
    <dbReference type="NCBI Taxonomy" id="488731"/>
    <lineage>
        <taxon>Bacteria</taxon>
        <taxon>Pseudomonadati</taxon>
        <taxon>Pseudomonadota</taxon>
        <taxon>Betaproteobacteria</taxon>
        <taxon>Burkholderiales</taxon>
        <taxon>Burkholderiaceae</taxon>
        <taxon>Burkholderia</taxon>
        <taxon>Burkholderia cepacia complex</taxon>
    </lineage>
</organism>
<dbReference type="EMBL" id="CP072522">
    <property type="protein sequence ID" value="QTO23443.1"/>
    <property type="molecule type" value="Genomic_DNA"/>
</dbReference>
<dbReference type="SUPFAM" id="SSF47729">
    <property type="entry name" value="IHF-like DNA-binding proteins"/>
    <property type="match status" value="1"/>
</dbReference>
<dbReference type="RefSeq" id="WP_080287928.1">
    <property type="nucleotide sequence ID" value="NZ_CP072522.1"/>
</dbReference>